<reference evidence="1" key="1">
    <citation type="journal article" date="2023" name="Mol. Biol. Evol.">
        <title>Third-Generation Sequencing Reveals the Adaptive Role of the Epigenome in Three Deep-Sea Polychaetes.</title>
        <authorList>
            <person name="Perez M."/>
            <person name="Aroh O."/>
            <person name="Sun Y."/>
            <person name="Lan Y."/>
            <person name="Juniper S.K."/>
            <person name="Young C.R."/>
            <person name="Angers B."/>
            <person name="Qian P.Y."/>
        </authorList>
    </citation>
    <scope>NUCLEOTIDE SEQUENCE</scope>
    <source>
        <strain evidence="1">R07B-5</strain>
    </source>
</reference>
<evidence type="ECO:0000313" key="1">
    <source>
        <dbReference type="EMBL" id="KAK2193314.1"/>
    </source>
</evidence>
<dbReference type="Proteomes" id="UP001209878">
    <property type="component" value="Unassembled WGS sequence"/>
</dbReference>
<comment type="caution">
    <text evidence="1">The sequence shown here is derived from an EMBL/GenBank/DDBJ whole genome shotgun (WGS) entry which is preliminary data.</text>
</comment>
<dbReference type="EMBL" id="JAODUO010000014">
    <property type="protein sequence ID" value="KAK2193314.1"/>
    <property type="molecule type" value="Genomic_DNA"/>
</dbReference>
<evidence type="ECO:0000313" key="2">
    <source>
        <dbReference type="Proteomes" id="UP001209878"/>
    </source>
</evidence>
<keyword evidence="2" id="KW-1185">Reference proteome</keyword>
<accession>A0AAD9UKX0</accession>
<organism evidence="1 2">
    <name type="scientific">Ridgeia piscesae</name>
    <name type="common">Tubeworm</name>
    <dbReference type="NCBI Taxonomy" id="27915"/>
    <lineage>
        <taxon>Eukaryota</taxon>
        <taxon>Metazoa</taxon>
        <taxon>Spiralia</taxon>
        <taxon>Lophotrochozoa</taxon>
        <taxon>Annelida</taxon>
        <taxon>Polychaeta</taxon>
        <taxon>Sedentaria</taxon>
        <taxon>Canalipalpata</taxon>
        <taxon>Sabellida</taxon>
        <taxon>Siboglinidae</taxon>
        <taxon>Ridgeia</taxon>
    </lineage>
</organism>
<proteinExistence type="predicted"/>
<protein>
    <submittedName>
        <fullName evidence="1">Uncharacterized protein</fullName>
    </submittedName>
</protein>
<dbReference type="AlphaFoldDB" id="A0AAD9UKX0"/>
<name>A0AAD9UKX0_RIDPI</name>
<sequence>MRLLTSGQHASCPIRMLYLCQIIAYSTQILLTTHVFVRAFVWCVYLRAYMYVCECAHVCLNNKTINTLPIYKLPYSNAIYNSMRNYGLRNSTVSTSTINPFTQTYFYSATTESREEKGETTLLPLSFLSRVTAVLVSAQSWH</sequence>
<gene>
    <name evidence="1" type="ORF">NP493_15g00054</name>
</gene>